<evidence type="ECO:0000256" key="6">
    <source>
        <dbReference type="ARBA" id="ARBA00022833"/>
    </source>
</evidence>
<dbReference type="GO" id="GO:0005634">
    <property type="term" value="C:nucleus"/>
    <property type="evidence" value="ECO:0007669"/>
    <property type="project" value="UniProtKB-SubCell"/>
</dbReference>
<evidence type="ECO:0000259" key="15">
    <source>
        <dbReference type="PROSITE" id="PS51479"/>
    </source>
</evidence>
<proteinExistence type="inferred from homology"/>
<dbReference type="Pfam" id="PF04181">
    <property type="entry name" value="RPAP2_Rtr1"/>
    <property type="match status" value="1"/>
</dbReference>
<reference evidence="16" key="1">
    <citation type="submission" date="2025-08" db="UniProtKB">
        <authorList>
            <consortium name="Ensembl"/>
        </authorList>
    </citation>
    <scope>IDENTIFICATION</scope>
</reference>
<evidence type="ECO:0000256" key="13">
    <source>
        <dbReference type="RuleBase" id="RU367080"/>
    </source>
</evidence>
<comment type="catalytic activity">
    <reaction evidence="11 13">
        <text>O-phospho-L-threonyl-[protein] + H2O = L-threonyl-[protein] + phosphate</text>
        <dbReference type="Rhea" id="RHEA:47004"/>
        <dbReference type="Rhea" id="RHEA-COMP:11060"/>
        <dbReference type="Rhea" id="RHEA-COMP:11605"/>
        <dbReference type="ChEBI" id="CHEBI:15377"/>
        <dbReference type="ChEBI" id="CHEBI:30013"/>
        <dbReference type="ChEBI" id="CHEBI:43474"/>
        <dbReference type="ChEBI" id="CHEBI:61977"/>
        <dbReference type="EC" id="3.1.3.16"/>
    </reaction>
</comment>
<comment type="subunit">
    <text evidence="13">Associates with the RNA polymerase II complex.</text>
</comment>
<feature type="region of interest" description="Disordered" evidence="14">
    <location>
        <begin position="198"/>
        <end position="228"/>
    </location>
</feature>
<dbReference type="PANTHER" id="PTHR14732">
    <property type="entry name" value="RNA POLYMERASE II SUBUNIT B1 CTD PHOSPHATASE RPAP2-RELATED"/>
    <property type="match status" value="1"/>
</dbReference>
<evidence type="ECO:0000256" key="7">
    <source>
        <dbReference type="ARBA" id="ARBA00022912"/>
    </source>
</evidence>
<evidence type="ECO:0000256" key="9">
    <source>
        <dbReference type="ARBA" id="ARBA00045547"/>
    </source>
</evidence>
<keyword evidence="3 13" id="KW-0479">Metal-binding</keyword>
<dbReference type="GO" id="GO:0005737">
    <property type="term" value="C:cytoplasm"/>
    <property type="evidence" value="ECO:0007669"/>
    <property type="project" value="TreeGrafter"/>
</dbReference>
<keyword evidence="4 13" id="KW-0863">Zinc-finger</keyword>
<reference evidence="16" key="2">
    <citation type="submission" date="2025-09" db="UniProtKB">
        <authorList>
            <consortium name="Ensembl"/>
        </authorList>
    </citation>
    <scope>IDENTIFICATION</scope>
</reference>
<dbReference type="GO" id="GO:0043175">
    <property type="term" value="F:RNA polymerase core enzyme binding"/>
    <property type="evidence" value="ECO:0007669"/>
    <property type="project" value="UniProtKB-UniRule"/>
</dbReference>
<evidence type="ECO:0000256" key="10">
    <source>
        <dbReference type="ARBA" id="ARBA00047761"/>
    </source>
</evidence>
<keyword evidence="5 13" id="KW-0378">Hydrolase</keyword>
<evidence type="ECO:0000256" key="8">
    <source>
        <dbReference type="ARBA" id="ARBA00023242"/>
    </source>
</evidence>
<comment type="function">
    <text evidence="9">Protein phosphatase that displays CTD phosphatase activity and regulates transcription of snRNA genes. Recognizes and binds phosphorylated 'Ser-7' of the C-terminal heptapeptide repeat domain (CTD) of the largest RNA polymerase II subunit POLR2A, and mediates dephosphorylation of 'Ser-5' of the CTD, thereby promoting transcription of snRNA genes. Downstream of EIF2AK3/PERK, dephosphorylates ERN1, a sensor for the endoplasmic reticulum unfolded protein response (UPR), to abort failed ER-stress adaptation and trigger apoptosis.</text>
</comment>
<evidence type="ECO:0000256" key="4">
    <source>
        <dbReference type="ARBA" id="ARBA00022771"/>
    </source>
</evidence>
<comment type="subcellular location">
    <subcellularLocation>
        <location evidence="1 13">Nucleus</location>
    </subcellularLocation>
</comment>
<keyword evidence="17" id="KW-1185">Reference proteome</keyword>
<feature type="domain" description="RTR1-type" evidence="15">
    <location>
        <begin position="79"/>
        <end position="162"/>
    </location>
</feature>
<keyword evidence="7 13" id="KW-0904">Protein phosphatase</keyword>
<evidence type="ECO:0000313" key="16">
    <source>
        <dbReference type="Ensembl" id="ENSPSTP00000012234.1"/>
    </source>
</evidence>
<comment type="catalytic activity">
    <reaction evidence="10 13">
        <text>O-phospho-L-seryl-[protein] + H2O = L-seryl-[protein] + phosphate</text>
        <dbReference type="Rhea" id="RHEA:20629"/>
        <dbReference type="Rhea" id="RHEA-COMP:9863"/>
        <dbReference type="Rhea" id="RHEA-COMP:11604"/>
        <dbReference type="ChEBI" id="CHEBI:15377"/>
        <dbReference type="ChEBI" id="CHEBI:29999"/>
        <dbReference type="ChEBI" id="CHEBI:43474"/>
        <dbReference type="ChEBI" id="CHEBI:83421"/>
        <dbReference type="EC" id="3.1.3.16"/>
    </reaction>
</comment>
<evidence type="ECO:0000313" key="17">
    <source>
        <dbReference type="Proteomes" id="UP000694428"/>
    </source>
</evidence>
<keyword evidence="6 13" id="KW-0862">Zinc</keyword>
<evidence type="ECO:0000256" key="5">
    <source>
        <dbReference type="ARBA" id="ARBA00022801"/>
    </source>
</evidence>
<dbReference type="PROSITE" id="PS51479">
    <property type="entry name" value="ZF_RTR1"/>
    <property type="match status" value="1"/>
</dbReference>
<dbReference type="Proteomes" id="UP000694428">
    <property type="component" value="Unplaced"/>
</dbReference>
<evidence type="ECO:0000256" key="2">
    <source>
        <dbReference type="ARBA" id="ARBA00005676"/>
    </source>
</evidence>
<dbReference type="InterPro" id="IPR039693">
    <property type="entry name" value="Rtr1/RPAP2"/>
</dbReference>
<dbReference type="Ensembl" id="ENSPSTT00000012829.1">
    <property type="protein sequence ID" value="ENSPSTP00000012234.1"/>
    <property type="gene ID" value="ENSPSTG00000008610.1"/>
</dbReference>
<dbReference type="Gene3D" id="1.25.40.820">
    <property type="match status" value="1"/>
</dbReference>
<dbReference type="GO" id="GO:0008420">
    <property type="term" value="F:RNA polymerase II CTD heptapeptide repeat phosphatase activity"/>
    <property type="evidence" value="ECO:0007669"/>
    <property type="project" value="UniProtKB-UniRule"/>
</dbReference>
<sequence>MFLKVPMFSIAKGRKVTYMLPCFLFLGNKRSAAPKNEDAAQRKAALEASTRKKIELEKKALHIVEQLLEENITEEFLLNSGKCITPSHYKDVVDERSIIKLCGYPVCQNKLENVPKQKYRISTKTNRVYDITERKCFCSNFCYKASKYFEAQISKSPVWMREEEIPSDIELLKKGQSGQSGEEVKLCDEVIKASDIENPRLSSNPCESASYGTASDSSSDTEQEFVSSVLPGSQSSSASLAQQLHRKSILKKKHVQKVYSSPKSEDSDVVEVTERLSNCKLDAQEEMHACTVQKKITATSSKTTTPGKSNASENCENTCSNSQIVFLGVSKKGAEYLKTLVNSKQHEKIELRDSVPSSAAKCSLLELLKQTLTEWRTEETLKFLYGPNYTLCSSECLSSANQENEELDEDDLDTPEDLNDAAVGKSENSLNYSLPFMGSGETVKPVPSYEKLKEETEFLQLRVREFYKGKCILAEEELARTQTDEHSSTDKVSQRDTKMIKGLEHLPREERLRELGLFSLEKRRLRGYLINVYKYLKCGSQRDMANLFSAVCGDRTRGNGHKLEALRQYAKELPHGKGDRALEQAAQGGCGFSFSGEKEIQDYSWTPTCAACCRGPALQGGWTR</sequence>
<feature type="compositionally biased region" description="Low complexity" evidence="14">
    <location>
        <begin position="208"/>
        <end position="228"/>
    </location>
</feature>
<dbReference type="GO" id="GO:0008270">
    <property type="term" value="F:zinc ion binding"/>
    <property type="evidence" value="ECO:0007669"/>
    <property type="project" value="UniProtKB-KW"/>
</dbReference>
<evidence type="ECO:0000256" key="11">
    <source>
        <dbReference type="ARBA" id="ARBA00048336"/>
    </source>
</evidence>
<dbReference type="AlphaFoldDB" id="A0A8C9FB03"/>
<evidence type="ECO:0000256" key="3">
    <source>
        <dbReference type="ARBA" id="ARBA00022723"/>
    </source>
</evidence>
<evidence type="ECO:0000256" key="14">
    <source>
        <dbReference type="SAM" id="MobiDB-lite"/>
    </source>
</evidence>
<dbReference type="PANTHER" id="PTHR14732:SF0">
    <property type="entry name" value="RNA POLYMERASE II SUBUNIT B1 CTD PHOSPHATASE RPAP2-RELATED"/>
    <property type="match status" value="1"/>
</dbReference>
<dbReference type="InterPro" id="IPR007308">
    <property type="entry name" value="Rtr1/RPAP2_dom"/>
</dbReference>
<keyword evidence="8 13" id="KW-0539">Nucleus</keyword>
<dbReference type="InterPro" id="IPR038534">
    <property type="entry name" value="Rtr1/RPAP2_sf"/>
</dbReference>
<dbReference type="EC" id="3.1.3.16" evidence="13"/>
<protein>
    <recommendedName>
        <fullName evidence="13">RNA polymerase II subunit B1 CTD phosphatase RPAP2 homolog</fullName>
        <ecNumber evidence="13">3.1.3.16</ecNumber>
    </recommendedName>
</protein>
<evidence type="ECO:0000256" key="12">
    <source>
        <dbReference type="PROSITE-ProRule" id="PRU00812"/>
    </source>
</evidence>
<accession>A0A8C9FB03</accession>
<evidence type="ECO:0000256" key="1">
    <source>
        <dbReference type="ARBA" id="ARBA00004123"/>
    </source>
</evidence>
<organism evidence="16 17">
    <name type="scientific">Pavo cristatus</name>
    <name type="common">Indian peafowl</name>
    <name type="synonym">Blue peafowl</name>
    <dbReference type="NCBI Taxonomy" id="9049"/>
    <lineage>
        <taxon>Eukaryota</taxon>
        <taxon>Metazoa</taxon>
        <taxon>Chordata</taxon>
        <taxon>Craniata</taxon>
        <taxon>Vertebrata</taxon>
        <taxon>Euteleostomi</taxon>
        <taxon>Archelosauria</taxon>
        <taxon>Archosauria</taxon>
        <taxon>Dinosauria</taxon>
        <taxon>Saurischia</taxon>
        <taxon>Theropoda</taxon>
        <taxon>Coelurosauria</taxon>
        <taxon>Aves</taxon>
        <taxon>Neognathae</taxon>
        <taxon>Galloanserae</taxon>
        <taxon>Galliformes</taxon>
        <taxon>Phasianidae</taxon>
        <taxon>Phasianinae</taxon>
        <taxon>Pavo</taxon>
    </lineage>
</organism>
<name>A0A8C9FB03_PAVCR</name>
<comment type="similarity">
    <text evidence="2 12 13">Belongs to the RPAP2 family.</text>
</comment>